<accession>A0A432WYW9</accession>
<proteinExistence type="predicted"/>
<keyword evidence="2" id="KW-1185">Reference proteome</keyword>
<dbReference type="EMBL" id="PIPQ01000008">
    <property type="protein sequence ID" value="RUO38881.1"/>
    <property type="molecule type" value="Genomic_DNA"/>
</dbReference>
<dbReference type="RefSeq" id="WP_126757993.1">
    <property type="nucleotide sequence ID" value="NZ_PIPQ01000008.1"/>
</dbReference>
<dbReference type="Proteomes" id="UP000286976">
    <property type="component" value="Unassembled WGS sequence"/>
</dbReference>
<organism evidence="1 2">
    <name type="scientific">Aliidiomarina taiwanensis</name>
    <dbReference type="NCBI Taxonomy" id="946228"/>
    <lineage>
        <taxon>Bacteria</taxon>
        <taxon>Pseudomonadati</taxon>
        <taxon>Pseudomonadota</taxon>
        <taxon>Gammaproteobacteria</taxon>
        <taxon>Alteromonadales</taxon>
        <taxon>Idiomarinaceae</taxon>
        <taxon>Aliidiomarina</taxon>
    </lineage>
</organism>
<reference evidence="1 2" key="1">
    <citation type="journal article" date="2011" name="Front. Microbiol.">
        <title>Genomic signatures of strain selection and enhancement in Bacillus atrophaeus var. globigii, a historical biowarfare simulant.</title>
        <authorList>
            <person name="Gibbons H.S."/>
            <person name="Broomall S.M."/>
            <person name="McNew L.A."/>
            <person name="Daligault H."/>
            <person name="Chapman C."/>
            <person name="Bruce D."/>
            <person name="Karavis M."/>
            <person name="Krepps M."/>
            <person name="McGregor P.A."/>
            <person name="Hong C."/>
            <person name="Park K.H."/>
            <person name="Akmal A."/>
            <person name="Feldman A."/>
            <person name="Lin J.S."/>
            <person name="Chang W.E."/>
            <person name="Higgs B.W."/>
            <person name="Demirev P."/>
            <person name="Lindquist J."/>
            <person name="Liem A."/>
            <person name="Fochler E."/>
            <person name="Read T.D."/>
            <person name="Tapia R."/>
            <person name="Johnson S."/>
            <person name="Bishop-Lilly K.A."/>
            <person name="Detter C."/>
            <person name="Han C."/>
            <person name="Sozhamannan S."/>
            <person name="Rosenzweig C.N."/>
            <person name="Skowronski E.W."/>
        </authorList>
    </citation>
    <scope>NUCLEOTIDE SEQUENCE [LARGE SCALE GENOMIC DNA]</scope>
    <source>
        <strain evidence="1 2">AIT1</strain>
    </source>
</reference>
<evidence type="ECO:0000313" key="1">
    <source>
        <dbReference type="EMBL" id="RUO38881.1"/>
    </source>
</evidence>
<name>A0A432WYW9_9GAMM</name>
<dbReference type="AlphaFoldDB" id="A0A432WYW9"/>
<evidence type="ECO:0000313" key="2">
    <source>
        <dbReference type="Proteomes" id="UP000286976"/>
    </source>
</evidence>
<sequence length="64" mass="7502">MRNRIRPYRSLTDSEKRKLIEKALEKVVISELADKKSVAAHKKKSRKQLNSRWGDLFLSAYNKA</sequence>
<gene>
    <name evidence="1" type="ORF">CWE15_10265</name>
</gene>
<protein>
    <submittedName>
        <fullName evidence="1">Uncharacterized protein</fullName>
    </submittedName>
</protein>
<comment type="caution">
    <text evidence="1">The sequence shown here is derived from an EMBL/GenBank/DDBJ whole genome shotgun (WGS) entry which is preliminary data.</text>
</comment>